<gene>
    <name evidence="1" type="ORF">M0R45_019676</name>
</gene>
<keyword evidence="2" id="KW-1185">Reference proteome</keyword>
<accession>A0AAW1X626</accession>
<protein>
    <submittedName>
        <fullName evidence="1">Uncharacterized protein</fullName>
    </submittedName>
</protein>
<proteinExistence type="predicted"/>
<dbReference type="AlphaFoldDB" id="A0AAW1X626"/>
<comment type="caution">
    <text evidence="1">The sequence shown here is derived from an EMBL/GenBank/DDBJ whole genome shotgun (WGS) entry which is preliminary data.</text>
</comment>
<name>A0AAW1X626_RUBAR</name>
<evidence type="ECO:0000313" key="2">
    <source>
        <dbReference type="Proteomes" id="UP001457282"/>
    </source>
</evidence>
<evidence type="ECO:0000313" key="1">
    <source>
        <dbReference type="EMBL" id="KAK9932438.1"/>
    </source>
</evidence>
<dbReference type="EMBL" id="JBEDUW010000004">
    <property type="protein sequence ID" value="KAK9932438.1"/>
    <property type="molecule type" value="Genomic_DNA"/>
</dbReference>
<reference evidence="1 2" key="1">
    <citation type="journal article" date="2023" name="G3 (Bethesda)">
        <title>A chromosome-length genome assembly and annotation of blackberry (Rubus argutus, cv. 'Hillquist').</title>
        <authorList>
            <person name="Bruna T."/>
            <person name="Aryal R."/>
            <person name="Dudchenko O."/>
            <person name="Sargent D.J."/>
            <person name="Mead D."/>
            <person name="Buti M."/>
            <person name="Cavallini A."/>
            <person name="Hytonen T."/>
            <person name="Andres J."/>
            <person name="Pham M."/>
            <person name="Weisz D."/>
            <person name="Mascagni F."/>
            <person name="Usai G."/>
            <person name="Natali L."/>
            <person name="Bassil N."/>
            <person name="Fernandez G.E."/>
            <person name="Lomsadze A."/>
            <person name="Armour M."/>
            <person name="Olukolu B."/>
            <person name="Poorten T."/>
            <person name="Britton C."/>
            <person name="Davik J."/>
            <person name="Ashrafi H."/>
            <person name="Aiden E.L."/>
            <person name="Borodovsky M."/>
            <person name="Worthington M."/>
        </authorList>
    </citation>
    <scope>NUCLEOTIDE SEQUENCE [LARGE SCALE GENOMIC DNA]</scope>
    <source>
        <strain evidence="1">PI 553951</strain>
    </source>
</reference>
<organism evidence="1 2">
    <name type="scientific">Rubus argutus</name>
    <name type="common">Southern blackberry</name>
    <dbReference type="NCBI Taxonomy" id="59490"/>
    <lineage>
        <taxon>Eukaryota</taxon>
        <taxon>Viridiplantae</taxon>
        <taxon>Streptophyta</taxon>
        <taxon>Embryophyta</taxon>
        <taxon>Tracheophyta</taxon>
        <taxon>Spermatophyta</taxon>
        <taxon>Magnoliopsida</taxon>
        <taxon>eudicotyledons</taxon>
        <taxon>Gunneridae</taxon>
        <taxon>Pentapetalae</taxon>
        <taxon>rosids</taxon>
        <taxon>fabids</taxon>
        <taxon>Rosales</taxon>
        <taxon>Rosaceae</taxon>
        <taxon>Rosoideae</taxon>
        <taxon>Rosoideae incertae sedis</taxon>
        <taxon>Rubus</taxon>
    </lineage>
</organism>
<sequence length="89" mass="10517">MTRMRRTGRSGWRRTGFCNDAGQRAKRSKLGLDGYWRLIWERRARGGLGSKRRRCVYGGDEVYRPVKRNFRIGEGTRVGQNTAERRRKK</sequence>
<dbReference type="Proteomes" id="UP001457282">
    <property type="component" value="Unassembled WGS sequence"/>
</dbReference>